<comment type="caution">
    <text evidence="2">The sequence shown here is derived from an EMBL/GenBank/DDBJ whole genome shotgun (WGS) entry which is preliminary data.</text>
</comment>
<dbReference type="EMBL" id="APQL01000012">
    <property type="protein sequence ID" value="ENW03169.1"/>
    <property type="molecule type" value="Genomic_DNA"/>
</dbReference>
<dbReference type="AlphaFoldDB" id="N9FE67"/>
<reference evidence="2 3" key="1">
    <citation type="submission" date="2013-02" db="EMBL/GenBank/DDBJ databases">
        <title>The Genome Sequence of Acinetobacter beijerinckii CIP 110307.</title>
        <authorList>
            <consortium name="The Broad Institute Genome Sequencing Platform"/>
            <consortium name="The Broad Institute Genome Sequencing Center for Infectious Disease"/>
            <person name="Cerqueira G."/>
            <person name="Feldgarden M."/>
            <person name="Courvalin P."/>
            <person name="Perichon B."/>
            <person name="Grillot-Courvalin C."/>
            <person name="Clermont D."/>
            <person name="Rocha E."/>
            <person name="Yoon E.-J."/>
            <person name="Nemec A."/>
            <person name="Walker B."/>
            <person name="Young S.K."/>
            <person name="Zeng Q."/>
            <person name="Gargeya S."/>
            <person name="Fitzgerald M."/>
            <person name="Haas B."/>
            <person name="Abouelleil A."/>
            <person name="Alvarado L."/>
            <person name="Arachchi H.M."/>
            <person name="Berlin A.M."/>
            <person name="Chapman S.B."/>
            <person name="Dewar J."/>
            <person name="Goldberg J."/>
            <person name="Griggs A."/>
            <person name="Gujja S."/>
            <person name="Hansen M."/>
            <person name="Howarth C."/>
            <person name="Imamovic A."/>
            <person name="Larimer J."/>
            <person name="McCowan C."/>
            <person name="Murphy C."/>
            <person name="Neiman D."/>
            <person name="Pearson M."/>
            <person name="Priest M."/>
            <person name="Roberts A."/>
            <person name="Saif S."/>
            <person name="Shea T."/>
            <person name="Sisk P."/>
            <person name="Sykes S."/>
            <person name="Wortman J."/>
            <person name="Nusbaum C."/>
            <person name="Birren B."/>
        </authorList>
    </citation>
    <scope>NUCLEOTIDE SEQUENCE [LARGE SCALE GENOMIC DNA]</scope>
    <source>
        <strain evidence="2 3">CIP 110307</strain>
    </source>
</reference>
<dbReference type="Proteomes" id="UP000017670">
    <property type="component" value="Unassembled WGS sequence"/>
</dbReference>
<evidence type="ECO:0000313" key="3">
    <source>
        <dbReference type="Proteomes" id="UP000017670"/>
    </source>
</evidence>
<evidence type="ECO:0000256" key="1">
    <source>
        <dbReference type="SAM" id="Phobius"/>
    </source>
</evidence>
<organism evidence="2 3">
    <name type="scientific">Acinetobacter beijerinckii CIP 110307</name>
    <dbReference type="NCBI Taxonomy" id="1217648"/>
    <lineage>
        <taxon>Bacteria</taxon>
        <taxon>Pseudomonadati</taxon>
        <taxon>Pseudomonadota</taxon>
        <taxon>Gammaproteobacteria</taxon>
        <taxon>Moraxellales</taxon>
        <taxon>Moraxellaceae</taxon>
        <taxon>Acinetobacter</taxon>
    </lineage>
</organism>
<keyword evidence="1" id="KW-1133">Transmembrane helix</keyword>
<feature type="transmembrane region" description="Helical" evidence="1">
    <location>
        <begin position="124"/>
        <end position="142"/>
    </location>
</feature>
<protein>
    <submittedName>
        <fullName evidence="2">Uncharacterized protein</fullName>
    </submittedName>
</protein>
<gene>
    <name evidence="2" type="ORF">F933_03199</name>
</gene>
<keyword evidence="1" id="KW-0812">Transmembrane</keyword>
<keyword evidence="1" id="KW-0472">Membrane</keyword>
<dbReference type="eggNOG" id="ENOG5031R7Q">
    <property type="taxonomic scope" value="Bacteria"/>
</dbReference>
<keyword evidence="3" id="KW-1185">Reference proteome</keyword>
<name>N9FE67_9GAMM</name>
<accession>N9FE67</accession>
<dbReference type="PATRIC" id="fig|1217648.3.peg.3114"/>
<evidence type="ECO:0000313" key="2">
    <source>
        <dbReference type="EMBL" id="ENW03169.1"/>
    </source>
</evidence>
<proteinExistence type="predicted"/>
<feature type="transmembrane region" description="Helical" evidence="1">
    <location>
        <begin position="162"/>
        <end position="180"/>
    </location>
</feature>
<sequence>MQISIYDKNFYYKWKEKHIYEDSSLKIYSSYKVKRKSFFKTYYLEIYKGDQLFYKDECALSLESYCKSMLEKGGLPIKNLRYKEGIDTSHKKIIYSVQSFEIINNGKNKKIDYSSTEKTSKNNIFFIIISVLLCLVAHMWIIRKWFLTREKDFIETNQLEYWIIKVGLPLSMIVAFILFFNEFKSI</sequence>
<dbReference type="HOGENOM" id="CLU_1451507_0_0_6"/>